<evidence type="ECO:0000313" key="2">
    <source>
        <dbReference type="Proteomes" id="UP000177369"/>
    </source>
</evidence>
<dbReference type="InterPro" id="IPR013321">
    <property type="entry name" value="Arc_rbn_hlx_hlx"/>
</dbReference>
<proteinExistence type="predicted"/>
<protein>
    <recommendedName>
        <fullName evidence="3">Ribbon-helix-helix protein CopG domain-containing protein</fullName>
    </recommendedName>
</protein>
<dbReference type="EMBL" id="MFBD01000018">
    <property type="protein sequence ID" value="OGD88769.1"/>
    <property type="molecule type" value="Genomic_DNA"/>
</dbReference>
<dbReference type="STRING" id="1797714.A3D04_04395"/>
<evidence type="ECO:0008006" key="3">
    <source>
        <dbReference type="Google" id="ProtNLM"/>
    </source>
</evidence>
<name>A0A1F5GA95_9BACT</name>
<evidence type="ECO:0000313" key="1">
    <source>
        <dbReference type="EMBL" id="OGD88769.1"/>
    </source>
</evidence>
<comment type="caution">
    <text evidence="1">The sequence shown here is derived from an EMBL/GenBank/DDBJ whole genome shotgun (WGS) entry which is preliminary data.</text>
</comment>
<accession>A0A1F5GA95</accession>
<dbReference type="Gene3D" id="1.10.1220.10">
    <property type="entry name" value="Met repressor-like"/>
    <property type="match status" value="1"/>
</dbReference>
<organism evidence="1 2">
    <name type="scientific">Candidatus Curtissbacteria bacterium RIFCSPHIGHO2_02_FULL_40_16b</name>
    <dbReference type="NCBI Taxonomy" id="1797714"/>
    <lineage>
        <taxon>Bacteria</taxon>
        <taxon>Candidatus Curtissiibacteriota</taxon>
    </lineage>
</organism>
<gene>
    <name evidence="1" type="ORF">A3D04_04395</name>
</gene>
<dbReference type="AlphaFoldDB" id="A0A1F5GA95"/>
<reference evidence="1 2" key="1">
    <citation type="journal article" date="2016" name="Nat. Commun.">
        <title>Thousands of microbial genomes shed light on interconnected biogeochemical processes in an aquifer system.</title>
        <authorList>
            <person name="Anantharaman K."/>
            <person name="Brown C.T."/>
            <person name="Hug L.A."/>
            <person name="Sharon I."/>
            <person name="Castelle C.J."/>
            <person name="Probst A.J."/>
            <person name="Thomas B.C."/>
            <person name="Singh A."/>
            <person name="Wilkins M.J."/>
            <person name="Karaoz U."/>
            <person name="Brodie E.L."/>
            <person name="Williams K.H."/>
            <person name="Hubbard S.S."/>
            <person name="Banfield J.F."/>
        </authorList>
    </citation>
    <scope>NUCLEOTIDE SEQUENCE [LARGE SCALE GENOMIC DNA]</scope>
</reference>
<dbReference type="Proteomes" id="UP000177369">
    <property type="component" value="Unassembled WGS sequence"/>
</dbReference>
<dbReference type="GO" id="GO:0006355">
    <property type="term" value="P:regulation of DNA-templated transcription"/>
    <property type="evidence" value="ECO:0007669"/>
    <property type="project" value="InterPro"/>
</dbReference>
<sequence>MQTQRINITLPADLARDLRKTIPGGSRSKFIAAALEEKLKRKKNLKKDLIKSLKLNSKIYREIQEDFKYVDAEAFEKLP</sequence>